<evidence type="ECO:0000256" key="3">
    <source>
        <dbReference type="RuleBase" id="RU003616"/>
    </source>
</evidence>
<dbReference type="InterPro" id="IPR023393">
    <property type="entry name" value="START-like_dom_sf"/>
</dbReference>
<evidence type="ECO:0000256" key="4">
    <source>
        <dbReference type="SAM" id="MobiDB-lite"/>
    </source>
</evidence>
<dbReference type="KEGG" id="pbh:AAW51_0813"/>
<feature type="compositionally biased region" description="Low complexity" evidence="4">
    <location>
        <begin position="462"/>
        <end position="481"/>
    </location>
</feature>
<feature type="compositionally biased region" description="Basic and acidic residues" evidence="4">
    <location>
        <begin position="431"/>
        <end position="459"/>
    </location>
</feature>
<keyword evidence="7" id="KW-1185">Reference proteome</keyword>
<dbReference type="Pfam" id="PF03364">
    <property type="entry name" value="Polyketide_cyc"/>
    <property type="match status" value="1"/>
</dbReference>
<dbReference type="PROSITE" id="PS01031">
    <property type="entry name" value="SHSP"/>
    <property type="match status" value="1"/>
</dbReference>
<dbReference type="AlphaFoldDB" id="A0A0G3BDL6"/>
<dbReference type="Gene3D" id="3.30.530.20">
    <property type="match status" value="1"/>
</dbReference>
<comment type="similarity">
    <text evidence="1">Belongs to the ribosome association toxin RatA family.</text>
</comment>
<proteinExistence type="inferred from homology"/>
<dbReference type="Gene3D" id="2.60.40.790">
    <property type="match status" value="1"/>
</dbReference>
<dbReference type="CDD" id="cd07817">
    <property type="entry name" value="SRPBCC_8"/>
    <property type="match status" value="1"/>
</dbReference>
<dbReference type="Proteomes" id="UP000035352">
    <property type="component" value="Chromosome"/>
</dbReference>
<protein>
    <recommendedName>
        <fullName evidence="5">SHSP domain-containing protein</fullName>
    </recommendedName>
</protein>
<gene>
    <name evidence="6" type="ORF">AAW51_0813</name>
</gene>
<dbReference type="InterPro" id="IPR008978">
    <property type="entry name" value="HSP20-like_chaperone"/>
</dbReference>
<accession>A0A0G3BDL6</accession>
<dbReference type="PANTHER" id="PTHR33824:SF7">
    <property type="entry name" value="POLYKETIDE CYCLASE_DEHYDRASE AND LIPID TRANSPORT SUPERFAMILY PROTEIN"/>
    <property type="match status" value="1"/>
</dbReference>
<feature type="region of interest" description="Disordered" evidence="4">
    <location>
        <begin position="140"/>
        <end position="244"/>
    </location>
</feature>
<dbReference type="EMBL" id="CP011371">
    <property type="protein sequence ID" value="AKJ27504.1"/>
    <property type="molecule type" value="Genomic_DNA"/>
</dbReference>
<dbReference type="RefSeq" id="WP_083438067.1">
    <property type="nucleotide sequence ID" value="NZ_CP011371.1"/>
</dbReference>
<evidence type="ECO:0000256" key="1">
    <source>
        <dbReference type="ARBA" id="ARBA00008918"/>
    </source>
</evidence>
<dbReference type="CDD" id="cd06464">
    <property type="entry name" value="ACD_sHsps-like"/>
    <property type="match status" value="1"/>
</dbReference>
<organism evidence="6 7">
    <name type="scientific">Caldimonas brevitalea</name>
    <dbReference type="NCBI Taxonomy" id="413882"/>
    <lineage>
        <taxon>Bacteria</taxon>
        <taxon>Pseudomonadati</taxon>
        <taxon>Pseudomonadota</taxon>
        <taxon>Betaproteobacteria</taxon>
        <taxon>Burkholderiales</taxon>
        <taxon>Sphaerotilaceae</taxon>
        <taxon>Caldimonas</taxon>
    </lineage>
</organism>
<dbReference type="InterPro" id="IPR005031">
    <property type="entry name" value="COQ10_START"/>
</dbReference>
<dbReference type="InterPro" id="IPR047137">
    <property type="entry name" value="ORF3"/>
</dbReference>
<evidence type="ECO:0000256" key="2">
    <source>
        <dbReference type="PROSITE-ProRule" id="PRU00285"/>
    </source>
</evidence>
<feature type="compositionally biased region" description="Low complexity" evidence="4">
    <location>
        <begin position="192"/>
        <end position="216"/>
    </location>
</feature>
<feature type="compositionally biased region" description="Polar residues" evidence="4">
    <location>
        <begin position="221"/>
        <end position="236"/>
    </location>
</feature>
<feature type="compositionally biased region" description="Basic and acidic residues" evidence="4">
    <location>
        <begin position="143"/>
        <end position="154"/>
    </location>
</feature>
<feature type="region of interest" description="Disordered" evidence="4">
    <location>
        <begin position="431"/>
        <end position="481"/>
    </location>
</feature>
<sequence length="481" mass="54605">MPRIEKSIEVAVPVRTAYNQWTQFEDFPRFMHNVREVKQLDDTHLRWSVEVGGKPLEWEAEIFEQVPDQQISWRANNGTKASATVKFQPVDQNRTNITLSMDYGTLAGKNVKEQDLNARTEEDLQRFAQFVEERGQETGAWRGEVHQGQARDTEQQQQGGNGQAASRQDQERGQVREAGERDQQYGRERDYQPQYGRDQQGGQQQGRELQGSQEGQRGFGSYSQGDGTRQQRQAASEVNDAAQRWMGNTTRAMARETERFTTDVVGRSLSAFSPQMTFGTGPFFSNFFSTLEGPLTMMRRFSEEIDREMETFMWGAPGTTRRALAAQSAPLWSPSVDVRERGDQLLISADLPGVSKDDVRIEIADGQLTITGERRADREERDEQGVRRIERVRGRFVRSVPLPEGTMADRAEATMNDGVLEITVPRARDGGQRRIEIRAKGDNGGERRGQRQERDEGEARVQYQQPPSRSSQQQQPPSARG</sequence>
<evidence type="ECO:0000313" key="6">
    <source>
        <dbReference type="EMBL" id="AKJ27504.1"/>
    </source>
</evidence>
<name>A0A0G3BDL6_9BURK</name>
<comment type="similarity">
    <text evidence="2 3">Belongs to the small heat shock protein (HSP20) family.</text>
</comment>
<dbReference type="SUPFAM" id="SSF49764">
    <property type="entry name" value="HSP20-like chaperones"/>
    <property type="match status" value="1"/>
</dbReference>
<evidence type="ECO:0000259" key="5">
    <source>
        <dbReference type="PROSITE" id="PS01031"/>
    </source>
</evidence>
<dbReference type="PANTHER" id="PTHR33824">
    <property type="entry name" value="POLYKETIDE CYCLASE/DEHYDRASE AND LIPID TRANSPORT SUPERFAMILY PROTEIN"/>
    <property type="match status" value="1"/>
</dbReference>
<dbReference type="PATRIC" id="fig|413882.6.peg.861"/>
<dbReference type="Pfam" id="PF00011">
    <property type="entry name" value="HSP20"/>
    <property type="match status" value="1"/>
</dbReference>
<feature type="domain" description="SHSP" evidence="5">
    <location>
        <begin position="327"/>
        <end position="440"/>
    </location>
</feature>
<dbReference type="OrthoDB" id="3695445at2"/>
<dbReference type="InterPro" id="IPR002068">
    <property type="entry name" value="A-crystallin/Hsp20_dom"/>
</dbReference>
<feature type="compositionally biased region" description="Basic and acidic residues" evidence="4">
    <location>
        <begin position="168"/>
        <end position="191"/>
    </location>
</feature>
<evidence type="ECO:0000313" key="7">
    <source>
        <dbReference type="Proteomes" id="UP000035352"/>
    </source>
</evidence>
<dbReference type="SUPFAM" id="SSF55961">
    <property type="entry name" value="Bet v1-like"/>
    <property type="match status" value="1"/>
</dbReference>
<dbReference type="STRING" id="413882.AAW51_0813"/>
<reference evidence="6 7" key="1">
    <citation type="submission" date="2015-05" db="EMBL/GenBank/DDBJ databases">
        <authorList>
            <person name="Tang B."/>
            <person name="Yu Y."/>
        </authorList>
    </citation>
    <scope>NUCLEOTIDE SEQUENCE [LARGE SCALE GENOMIC DNA]</scope>
    <source>
        <strain evidence="6 7">DSM 7029</strain>
    </source>
</reference>